<proteinExistence type="predicted"/>
<organism evidence="2 3">
    <name type="scientific">Psychroflexus halocasei</name>
    <dbReference type="NCBI Taxonomy" id="908615"/>
    <lineage>
        <taxon>Bacteria</taxon>
        <taxon>Pseudomonadati</taxon>
        <taxon>Bacteroidota</taxon>
        <taxon>Flavobacteriia</taxon>
        <taxon>Flavobacteriales</taxon>
        <taxon>Flavobacteriaceae</taxon>
        <taxon>Psychroflexus</taxon>
    </lineage>
</organism>
<sequence length="120" mass="13789">MSKKTLVIGASDKPNRYSNLALKFLKKYNFEAVGIGKKEFQIDGFQVYDKQIALKNIDTVTVYLNPKNQEEFIDYILKLNPKRVIFNPGAENNDFQHLLENNNIKCLNACTLVLLQTGQY</sequence>
<evidence type="ECO:0000313" key="2">
    <source>
        <dbReference type="EMBL" id="SEA40260.1"/>
    </source>
</evidence>
<dbReference type="Pfam" id="PF13380">
    <property type="entry name" value="CoA_binding_2"/>
    <property type="match status" value="1"/>
</dbReference>
<dbReference type="SUPFAM" id="SSF51735">
    <property type="entry name" value="NAD(P)-binding Rossmann-fold domains"/>
    <property type="match status" value="1"/>
</dbReference>
<name>A0A1H4AWL9_9FLAO</name>
<keyword evidence="3" id="KW-1185">Reference proteome</keyword>
<dbReference type="InterPro" id="IPR036291">
    <property type="entry name" value="NAD(P)-bd_dom_sf"/>
</dbReference>
<protein>
    <recommendedName>
        <fullName evidence="1">CoA-binding domain-containing protein</fullName>
    </recommendedName>
</protein>
<dbReference type="Proteomes" id="UP000198820">
    <property type="component" value="Unassembled WGS sequence"/>
</dbReference>
<dbReference type="InterPro" id="IPR003781">
    <property type="entry name" value="CoA-bd"/>
</dbReference>
<gene>
    <name evidence="2" type="ORF">SAMN05421540_105171</name>
</gene>
<dbReference type="STRING" id="908615.SAMN05421540_105171"/>
<evidence type="ECO:0000313" key="3">
    <source>
        <dbReference type="Proteomes" id="UP000198820"/>
    </source>
</evidence>
<evidence type="ECO:0000259" key="1">
    <source>
        <dbReference type="Pfam" id="PF13380"/>
    </source>
</evidence>
<accession>A0A1H4AWL9</accession>
<dbReference type="AlphaFoldDB" id="A0A1H4AWL9"/>
<dbReference type="Gene3D" id="3.40.50.720">
    <property type="entry name" value="NAD(P)-binding Rossmann-like Domain"/>
    <property type="match status" value="1"/>
</dbReference>
<dbReference type="EMBL" id="FNQF01000005">
    <property type="protein sequence ID" value="SEA40260.1"/>
    <property type="molecule type" value="Genomic_DNA"/>
</dbReference>
<reference evidence="2 3" key="1">
    <citation type="submission" date="2016-10" db="EMBL/GenBank/DDBJ databases">
        <authorList>
            <person name="de Groot N.N."/>
        </authorList>
    </citation>
    <scope>NUCLEOTIDE SEQUENCE [LARGE SCALE GENOMIC DNA]</scope>
    <source>
        <strain evidence="2 3">DSM 23581</strain>
    </source>
</reference>
<dbReference type="RefSeq" id="WP_093244055.1">
    <property type="nucleotide sequence ID" value="NZ_FNQF01000005.1"/>
</dbReference>
<feature type="domain" description="CoA-binding" evidence="1">
    <location>
        <begin position="3"/>
        <end position="115"/>
    </location>
</feature>